<evidence type="ECO:0000256" key="2">
    <source>
        <dbReference type="SAM" id="Phobius"/>
    </source>
</evidence>
<feature type="compositionally biased region" description="Gly residues" evidence="1">
    <location>
        <begin position="321"/>
        <end position="340"/>
    </location>
</feature>
<dbReference type="EMBL" id="JJMG01000154">
    <property type="protein sequence ID" value="KEG40382.1"/>
    <property type="molecule type" value="Genomic_DNA"/>
</dbReference>
<keyword evidence="2" id="KW-0812">Transmembrane</keyword>
<name>A0ABR4SYW1_9ACTN</name>
<feature type="compositionally biased region" description="Gly residues" evidence="1">
    <location>
        <begin position="370"/>
        <end position="385"/>
    </location>
</feature>
<proteinExistence type="predicted"/>
<keyword evidence="2" id="KW-1133">Transmembrane helix</keyword>
<feature type="transmembrane region" description="Helical" evidence="2">
    <location>
        <begin position="120"/>
        <end position="143"/>
    </location>
</feature>
<accession>A0ABR4SYW1</accession>
<reference evidence="3 4" key="1">
    <citation type="submission" date="2014-04" db="EMBL/GenBank/DDBJ databases">
        <title>Draft genome sequence of the novel Streptomyces griseorubens JSD-1 playing a role in carbon and nitrogen cycle.</title>
        <authorList>
            <consortium name="Shanghai Jiao Tong University"/>
            <person name="Feng H."/>
            <person name="Sun Y."/>
            <person name="Zhi Y."/>
            <person name="Mao L."/>
            <person name="Luo Y."/>
            <person name="Wei X."/>
            <person name="Zhou P."/>
        </authorList>
    </citation>
    <scope>NUCLEOTIDE SEQUENCE [LARGE SCALE GENOMIC DNA]</scope>
    <source>
        <strain evidence="3 4">JSD-1</strain>
    </source>
</reference>
<feature type="region of interest" description="Disordered" evidence="1">
    <location>
        <begin position="17"/>
        <end position="116"/>
    </location>
</feature>
<evidence type="ECO:0000256" key="1">
    <source>
        <dbReference type="SAM" id="MobiDB-lite"/>
    </source>
</evidence>
<feature type="region of interest" description="Disordered" evidence="1">
    <location>
        <begin position="230"/>
        <end position="385"/>
    </location>
</feature>
<feature type="region of interest" description="Disordered" evidence="1">
    <location>
        <begin position="143"/>
        <end position="218"/>
    </location>
</feature>
<feature type="compositionally biased region" description="Basic and acidic residues" evidence="1">
    <location>
        <begin position="177"/>
        <end position="190"/>
    </location>
</feature>
<keyword evidence="4" id="KW-1185">Reference proteome</keyword>
<sequence length="385" mass="38411">MADERYRWLDAEAAERLLSGEPPRAADPPAGDQAEQLAGVLRALSAPPPTAEDELPGEAAALAAFRTSRDERTGQADSAPHTGHGTGTGDSDVGLIRLHAPRTGRNGTPGGARGSRPARLVLAAALVAGMVGGTAVLAGTGLLRTPFDDSRSGPAGAATATHPQRPLISPPAQGVTPDDRHEDDLADGGRDGAQGGEDPDHTPGAPPPGDGKAAHGARWKLVVSACRSWHQGRPVNGERRRALHEAAGGASRVAAYCRGVTAKEGAGTKDGTAGKDDKGAGGGMHEAETRLDADEGEQQNTLPGQEADRPDTGDGGEGKGDNGSGKGNGKGKGNGGGPGNSGSHADDHPSKSQGNGNGSGKSNGNNSPGNGNGSGKGNGNGKQDQ</sequence>
<dbReference type="RefSeq" id="WP_037641237.1">
    <property type="nucleotide sequence ID" value="NZ_KL503830.1"/>
</dbReference>
<evidence type="ECO:0000313" key="4">
    <source>
        <dbReference type="Proteomes" id="UP000027632"/>
    </source>
</evidence>
<feature type="compositionally biased region" description="Low complexity" evidence="1">
    <location>
        <begin position="262"/>
        <end position="271"/>
    </location>
</feature>
<feature type="compositionally biased region" description="Basic and acidic residues" evidence="1">
    <location>
        <begin position="306"/>
        <end position="320"/>
    </location>
</feature>
<evidence type="ECO:0008006" key="5">
    <source>
        <dbReference type="Google" id="ProtNLM"/>
    </source>
</evidence>
<gene>
    <name evidence="3" type="ORF">DJ64_09505</name>
</gene>
<comment type="caution">
    <text evidence="3">The sequence shown here is derived from an EMBL/GenBank/DDBJ whole genome shotgun (WGS) entry which is preliminary data.</text>
</comment>
<protein>
    <recommendedName>
        <fullName evidence="5">Extensin</fullName>
    </recommendedName>
</protein>
<evidence type="ECO:0000313" key="3">
    <source>
        <dbReference type="EMBL" id="KEG40382.1"/>
    </source>
</evidence>
<organism evidence="3 4">
    <name type="scientific">Streptomyces griseorubens</name>
    <dbReference type="NCBI Taxonomy" id="66897"/>
    <lineage>
        <taxon>Bacteria</taxon>
        <taxon>Bacillati</taxon>
        <taxon>Actinomycetota</taxon>
        <taxon>Actinomycetes</taxon>
        <taxon>Kitasatosporales</taxon>
        <taxon>Streptomycetaceae</taxon>
        <taxon>Streptomyces</taxon>
        <taxon>Streptomyces althioticus group</taxon>
    </lineage>
</organism>
<keyword evidence="2" id="KW-0472">Membrane</keyword>
<feature type="compositionally biased region" description="Basic and acidic residues" evidence="1">
    <location>
        <begin position="272"/>
        <end position="293"/>
    </location>
</feature>
<dbReference type="Proteomes" id="UP000027632">
    <property type="component" value="Unassembled WGS sequence"/>
</dbReference>